<dbReference type="AlphaFoldDB" id="A0A4Z2GGD6"/>
<evidence type="ECO:0000313" key="3">
    <source>
        <dbReference type="Proteomes" id="UP000314294"/>
    </source>
</evidence>
<accession>A0A4Z2GGD6</accession>
<name>A0A4Z2GGD6_9TELE</name>
<reference evidence="2 3" key="1">
    <citation type="submission" date="2019-03" db="EMBL/GenBank/DDBJ databases">
        <title>First draft genome of Liparis tanakae, snailfish: a comprehensive survey of snailfish specific genes.</title>
        <authorList>
            <person name="Kim W."/>
            <person name="Song I."/>
            <person name="Jeong J.-H."/>
            <person name="Kim D."/>
            <person name="Kim S."/>
            <person name="Ryu S."/>
            <person name="Song J.Y."/>
            <person name="Lee S.K."/>
        </authorList>
    </citation>
    <scope>NUCLEOTIDE SEQUENCE [LARGE SCALE GENOMIC DNA]</scope>
    <source>
        <tissue evidence="2">Muscle</tissue>
    </source>
</reference>
<feature type="region of interest" description="Disordered" evidence="1">
    <location>
        <begin position="1"/>
        <end position="109"/>
    </location>
</feature>
<gene>
    <name evidence="2" type="ORF">EYF80_037561</name>
</gene>
<feature type="compositionally biased region" description="Low complexity" evidence="1">
    <location>
        <begin position="372"/>
        <end position="386"/>
    </location>
</feature>
<sequence>MYDCAPEANLPSSPPPLLPSSPPSLLPSLPPEASSQKLFSFASMDEEEKPAHAAARQSSPARVTADPGALTRCEVDQQSRQHGAPPVPLMRALGQGASDTRRGRQELGSGSEVRELRLLFRGLLVEGEALVVAVRPVGAARRRVCARLLGVDLPQHHQAQHQQPALGRALLRRREVHAHLGRESTALACGGTRSKVKTSGSVLRAARPEKPKLSRCTVRVTLLDREYMFSRLGSRFSGCQVALRTRPPGRRPRLRLEREDNRNVRIPVVWRQPVWVLVRVLVRVPVRVLTDCRQLVGGPMPCEPDYVRDGAASQRPRPQTGGGGCLQRALGDFKSFKILRLSSRGNQHSLFHYNENPEVRGQGSEICRNTRAQRSSSQRRAGSGSSLWGGLRDLEAGYRTRRGRRGEEEEQEEE</sequence>
<evidence type="ECO:0000313" key="2">
    <source>
        <dbReference type="EMBL" id="TNN52205.1"/>
    </source>
</evidence>
<proteinExistence type="predicted"/>
<feature type="region of interest" description="Disordered" evidence="1">
    <location>
        <begin position="369"/>
        <end position="414"/>
    </location>
</feature>
<feature type="compositionally biased region" description="Pro residues" evidence="1">
    <location>
        <begin position="12"/>
        <end position="30"/>
    </location>
</feature>
<comment type="caution">
    <text evidence="2">The sequence shown here is derived from an EMBL/GenBank/DDBJ whole genome shotgun (WGS) entry which is preliminary data.</text>
</comment>
<evidence type="ECO:0000256" key="1">
    <source>
        <dbReference type="SAM" id="MobiDB-lite"/>
    </source>
</evidence>
<organism evidence="2 3">
    <name type="scientific">Liparis tanakae</name>
    <name type="common">Tanaka's snailfish</name>
    <dbReference type="NCBI Taxonomy" id="230148"/>
    <lineage>
        <taxon>Eukaryota</taxon>
        <taxon>Metazoa</taxon>
        <taxon>Chordata</taxon>
        <taxon>Craniata</taxon>
        <taxon>Vertebrata</taxon>
        <taxon>Euteleostomi</taxon>
        <taxon>Actinopterygii</taxon>
        <taxon>Neopterygii</taxon>
        <taxon>Teleostei</taxon>
        <taxon>Neoteleostei</taxon>
        <taxon>Acanthomorphata</taxon>
        <taxon>Eupercaria</taxon>
        <taxon>Perciformes</taxon>
        <taxon>Cottioidei</taxon>
        <taxon>Cottales</taxon>
        <taxon>Liparidae</taxon>
        <taxon>Liparis</taxon>
    </lineage>
</organism>
<dbReference type="EMBL" id="SRLO01000555">
    <property type="protein sequence ID" value="TNN52205.1"/>
    <property type="molecule type" value="Genomic_DNA"/>
</dbReference>
<dbReference type="Proteomes" id="UP000314294">
    <property type="component" value="Unassembled WGS sequence"/>
</dbReference>
<protein>
    <submittedName>
        <fullName evidence="2">Uncharacterized protein</fullName>
    </submittedName>
</protein>
<keyword evidence="3" id="KW-1185">Reference proteome</keyword>